<dbReference type="InterPro" id="IPR036624">
    <property type="entry name" value="Hcp1-lik_sf"/>
</dbReference>
<accession>A0A3B1ART4</accession>
<reference evidence="1" key="1">
    <citation type="submission" date="2018-06" db="EMBL/GenBank/DDBJ databases">
        <authorList>
            <person name="Zhirakovskaya E."/>
        </authorList>
    </citation>
    <scope>NUCLEOTIDE SEQUENCE</scope>
</reference>
<proteinExistence type="predicted"/>
<dbReference type="PANTHER" id="PTHR36152">
    <property type="entry name" value="CYTOPLASMIC PROTEIN-RELATED"/>
    <property type="match status" value="1"/>
</dbReference>
<dbReference type="Pfam" id="PF05638">
    <property type="entry name" value="T6SS_HCP"/>
    <property type="match status" value="1"/>
</dbReference>
<dbReference type="Gene3D" id="2.30.110.20">
    <property type="entry name" value="Hcp1-like"/>
    <property type="match status" value="1"/>
</dbReference>
<feature type="non-terminal residue" evidence="1">
    <location>
        <position position="1"/>
    </location>
</feature>
<protein>
    <recommendedName>
        <fullName evidence="2">Cytoplasmic protein USSDB7A</fullName>
    </recommendedName>
</protein>
<gene>
    <name evidence="1" type="ORF">MNBD_GAMMA20-291</name>
</gene>
<dbReference type="EMBL" id="UOFU01000247">
    <property type="protein sequence ID" value="VAX02098.1"/>
    <property type="molecule type" value="Genomic_DNA"/>
</dbReference>
<dbReference type="AlphaFoldDB" id="A0A3B1ART4"/>
<dbReference type="NCBIfam" id="TIGR03344">
    <property type="entry name" value="VI_effect_Hcp1"/>
    <property type="match status" value="1"/>
</dbReference>
<dbReference type="InterPro" id="IPR008514">
    <property type="entry name" value="T6SS_Hcp"/>
</dbReference>
<dbReference type="PANTHER" id="PTHR36152:SF5">
    <property type="entry name" value="PROTEIN HCP1"/>
    <property type="match status" value="1"/>
</dbReference>
<sequence>DWMELLSYNQGLSQAVSGTSGTGGRTGGRADFQHFTITKAIDSGTPDLAIYCASGKHIPKIEIELCLATEDKHTFMKYVMEDVIISSVSQEASGNTEGNRPTELVTFAYGKFVWEYTPVDQMGAAGAASTRTWNLETNKQE</sequence>
<evidence type="ECO:0000313" key="1">
    <source>
        <dbReference type="EMBL" id="VAX02098.1"/>
    </source>
</evidence>
<dbReference type="SUPFAM" id="SSF141452">
    <property type="entry name" value="Hcp1-like"/>
    <property type="match status" value="1"/>
</dbReference>
<organism evidence="1">
    <name type="scientific">hydrothermal vent metagenome</name>
    <dbReference type="NCBI Taxonomy" id="652676"/>
    <lineage>
        <taxon>unclassified sequences</taxon>
        <taxon>metagenomes</taxon>
        <taxon>ecological metagenomes</taxon>
    </lineage>
</organism>
<evidence type="ECO:0008006" key="2">
    <source>
        <dbReference type="Google" id="ProtNLM"/>
    </source>
</evidence>
<dbReference type="InterPro" id="IPR053165">
    <property type="entry name" value="HSI-I_assembly_Hcp1"/>
</dbReference>
<name>A0A3B1ART4_9ZZZZ</name>